<evidence type="ECO:0000256" key="3">
    <source>
        <dbReference type="SAM" id="MobiDB-lite"/>
    </source>
</evidence>
<dbReference type="EMBL" id="JADCNM010000007">
    <property type="protein sequence ID" value="KAG0475553.1"/>
    <property type="molecule type" value="Genomic_DNA"/>
</dbReference>
<dbReference type="SUPFAM" id="SSF63748">
    <property type="entry name" value="Tudor/PWWP/MBT"/>
    <property type="match status" value="1"/>
</dbReference>
<dbReference type="PROSITE" id="PS51138">
    <property type="entry name" value="ENT"/>
    <property type="match status" value="1"/>
</dbReference>
<dbReference type="Proteomes" id="UP000639772">
    <property type="component" value="Chromosome 7"/>
</dbReference>
<name>A0A835UVL3_VANPL</name>
<dbReference type="FunFam" id="2.30.30.140:FF:000088">
    <property type="entry name" value="Protein EMSY-LIKE 3"/>
    <property type="match status" value="1"/>
</dbReference>
<protein>
    <recommendedName>
        <fullName evidence="4">ENT domain-containing protein</fullName>
    </recommendedName>
</protein>
<dbReference type="Pfam" id="PF09465">
    <property type="entry name" value="LBR_tudor"/>
    <property type="match status" value="1"/>
</dbReference>
<dbReference type="AlphaFoldDB" id="A0A835UVL3"/>
<dbReference type="InterPro" id="IPR033485">
    <property type="entry name" value="EMSY-LIKE_plant"/>
</dbReference>
<dbReference type="InterPro" id="IPR014002">
    <property type="entry name" value="Agenet_dom_plant"/>
</dbReference>
<dbReference type="Pfam" id="PF03735">
    <property type="entry name" value="ENT"/>
    <property type="match status" value="1"/>
</dbReference>
<organism evidence="5 6">
    <name type="scientific">Vanilla planifolia</name>
    <name type="common">Vanilla</name>
    <dbReference type="NCBI Taxonomy" id="51239"/>
    <lineage>
        <taxon>Eukaryota</taxon>
        <taxon>Viridiplantae</taxon>
        <taxon>Streptophyta</taxon>
        <taxon>Embryophyta</taxon>
        <taxon>Tracheophyta</taxon>
        <taxon>Spermatophyta</taxon>
        <taxon>Magnoliopsida</taxon>
        <taxon>Liliopsida</taxon>
        <taxon>Asparagales</taxon>
        <taxon>Orchidaceae</taxon>
        <taxon>Vanilloideae</taxon>
        <taxon>Vanilleae</taxon>
        <taxon>Vanilla</taxon>
    </lineage>
</organism>
<dbReference type="GO" id="GO:0005634">
    <property type="term" value="C:nucleus"/>
    <property type="evidence" value="ECO:0007669"/>
    <property type="project" value="UniProtKB-SubCell"/>
</dbReference>
<evidence type="ECO:0000313" key="6">
    <source>
        <dbReference type="Proteomes" id="UP000639772"/>
    </source>
</evidence>
<dbReference type="OrthoDB" id="1737049at2759"/>
<dbReference type="SMART" id="SM00743">
    <property type="entry name" value="Agenet"/>
    <property type="match status" value="1"/>
</dbReference>
<dbReference type="InterPro" id="IPR036142">
    <property type="entry name" value="ENT_dom-like_sf"/>
</dbReference>
<feature type="compositionally biased region" description="Polar residues" evidence="3">
    <location>
        <begin position="124"/>
        <end position="142"/>
    </location>
</feature>
<feature type="domain" description="ENT" evidence="4">
    <location>
        <begin position="47"/>
        <end position="134"/>
    </location>
</feature>
<reference evidence="5 6" key="1">
    <citation type="journal article" date="2020" name="Nat. Food">
        <title>A phased Vanilla planifolia genome enables genetic improvement of flavour and production.</title>
        <authorList>
            <person name="Hasing T."/>
            <person name="Tang H."/>
            <person name="Brym M."/>
            <person name="Khazi F."/>
            <person name="Huang T."/>
            <person name="Chambers A.H."/>
        </authorList>
    </citation>
    <scope>NUCLEOTIDE SEQUENCE [LARGE SCALE GENOMIC DNA]</scope>
    <source>
        <tissue evidence="5">Leaf</tissue>
    </source>
</reference>
<comment type="caution">
    <text evidence="5">The sequence shown here is derived from an EMBL/GenBank/DDBJ whole genome shotgun (WGS) entry which is preliminary data.</text>
</comment>
<gene>
    <name evidence="5" type="ORF">HPP92_015239</name>
</gene>
<keyword evidence="2" id="KW-0539">Nucleus</keyword>
<accession>A0A835UVL3</accession>
<dbReference type="InterPro" id="IPR005491">
    <property type="entry name" value="ENT_dom"/>
</dbReference>
<dbReference type="Gene3D" id="2.30.30.140">
    <property type="match status" value="1"/>
</dbReference>
<evidence type="ECO:0000256" key="1">
    <source>
        <dbReference type="ARBA" id="ARBA00004123"/>
    </source>
</evidence>
<evidence type="ECO:0000259" key="4">
    <source>
        <dbReference type="PROSITE" id="PS51138"/>
    </source>
</evidence>
<dbReference type="GO" id="GO:0050832">
    <property type="term" value="P:defense response to fungus"/>
    <property type="evidence" value="ECO:0007669"/>
    <property type="project" value="InterPro"/>
</dbReference>
<sequence>MEYGPSDSSGTDDDLPPPHQNRGARGRITANGRVGVALSYPMAQTDMETQIHQLEQEAYCSILRAFKAQSDSLTWEKEGLITELRKELKVSDIEHRELLSMVNADDIIRRIREWRQASGRQPGLINNAQSVHESLPSPSVSASRKRKNTNQSMPSLPLNAPSSAMHSQSLGASMQPSISAAKHGSSGTKGKKPKPIPPSGPSGKGYLANRGAPGLPVAKELTKTAEFDPLIGRKVMTRWPDDNSFYEAVITDYDKQKGLHALVYDINTDNETWEWVNLKEISPEDIRWEGEDTGLPRRGAHGGAGRGIKKPPGRNTAVPTGVGRGRGPLKHQSKKEFGISQNGIGKRASDSIEILHTDTLLKEVERVFSASHPDTVEVEKAKKVLKEHEQALVDAIARLADASDGESADCEQTFL</sequence>
<dbReference type="InterPro" id="IPR019023">
    <property type="entry name" value="Lamin-B_rcpt_of_tudor"/>
</dbReference>
<dbReference type="SUPFAM" id="SSF158639">
    <property type="entry name" value="ENT-like"/>
    <property type="match status" value="1"/>
</dbReference>
<dbReference type="Gene3D" id="1.10.1240.40">
    <property type="entry name" value="ENT domain"/>
    <property type="match status" value="1"/>
</dbReference>
<feature type="region of interest" description="Disordered" evidence="3">
    <location>
        <begin position="1"/>
        <end position="26"/>
    </location>
</feature>
<dbReference type="PANTHER" id="PTHR33432:SF27">
    <property type="entry name" value="PROTEIN EMSY-LIKE 3"/>
    <property type="match status" value="1"/>
</dbReference>
<evidence type="ECO:0000313" key="5">
    <source>
        <dbReference type="EMBL" id="KAG0475553.1"/>
    </source>
</evidence>
<dbReference type="PANTHER" id="PTHR33432">
    <property type="entry name" value="PROTEIN EMSY-LIKE 4"/>
    <property type="match status" value="1"/>
</dbReference>
<dbReference type="CDD" id="cd20404">
    <property type="entry name" value="Tudor_Agenet_AtEML-like"/>
    <property type="match status" value="1"/>
</dbReference>
<feature type="region of interest" description="Disordered" evidence="3">
    <location>
        <begin position="122"/>
        <end position="211"/>
    </location>
</feature>
<comment type="subcellular location">
    <subcellularLocation>
        <location evidence="1">Nucleus</location>
    </subcellularLocation>
</comment>
<evidence type="ECO:0000256" key="2">
    <source>
        <dbReference type="ARBA" id="ARBA00023242"/>
    </source>
</evidence>
<proteinExistence type="predicted"/>
<dbReference type="FunFam" id="1.10.1240.40:FF:000003">
    <property type="entry name" value="Protein EMSY-LIKE 3 isoform A"/>
    <property type="match status" value="1"/>
</dbReference>
<feature type="compositionally biased region" description="Polar residues" evidence="3">
    <location>
        <begin position="149"/>
        <end position="178"/>
    </location>
</feature>
<dbReference type="SMART" id="SM01191">
    <property type="entry name" value="ENT"/>
    <property type="match status" value="1"/>
</dbReference>
<feature type="region of interest" description="Disordered" evidence="3">
    <location>
        <begin position="293"/>
        <end position="334"/>
    </location>
</feature>